<accession>A0ABQ4MV21</accession>
<reference evidence="2 3" key="1">
    <citation type="submission" date="2021-03" db="EMBL/GenBank/DDBJ databases">
        <title>Antimicrobial resistance genes in bacteria isolated from Japanese honey, and their potential for conferring macrolide and lincosamide resistance in the American foulbrood pathogen Paenibacillus larvae.</title>
        <authorList>
            <person name="Okamoto M."/>
            <person name="Kumagai M."/>
            <person name="Kanamori H."/>
            <person name="Takamatsu D."/>
        </authorList>
    </citation>
    <scope>NUCLEOTIDE SEQUENCE [LARGE SCALE GENOMIC DNA]</scope>
    <source>
        <strain evidence="2 3">J15TS10</strain>
    </source>
</reference>
<comment type="caution">
    <text evidence="2">The sequence shown here is derived from an EMBL/GenBank/DDBJ whole genome shotgun (WGS) entry which is preliminary data.</text>
</comment>
<gene>
    <name evidence="2" type="ORF">J15TS10_35880</name>
</gene>
<sequence>MKKSIRIILTVIMLCGIYPYQTIFSEEEPVSQLPKTVDEVIQKINHDMRELYGFKESEYYKDHIMKNNQRLNLRKDLIRDRLNRASQPSEKLEEKEKIKLHTYEIVYGESHGRKLNHKGKEMMEYSGYSKDGHAIPTEDVPWFAGWSGTKIQNFPLISNPWTDNRVTSKYKISPNKFDAYKDPRNKYLPDGTFEAAILQGLNTHYAGVPYKEFMYNNQNSTLADKVVYDENAKPKNGRWIDYVHVLQPPTEISWGFGTVYIDSSIGITYLDIPIAPFNLMRDDVSAQFEQLPVEAVPGETVRIGVKVNSTFIDSVNSKYEWAITRVSDGRKITAADGLKFSGHGTTESGTVKLDRNQSRILYADFTMPDSEVRIQFNINKDGKSPEEADLSNNVLDSHPKAVKVVVPVGLGHDVLSKRERFPLNQGNPNTATLVLPRSDAWWTSNSTGELNVTNDTPTLFRAHQVLNNPRVNEPSETVTRSPIFLATIKREDFGDDPLNRKWMKPDPNPNTPIQRIGTVSQAGSVQRNYSYKETTCWKNEKGNNECRTETKSGTATASFQDGLDKKAYQFYVYNGKKDIAKPSFQNKIDSNTPESLKKDLFWENESYTYNVIRWMYHLDEEGKPYQPDGVKVDAPDFGVAVPGQYPRVFTQQASANLAWKQEKSMAQEYATARDAAKDRKNNKSLYDKAVFPTDRDLQKYAYPIKSGYYFNPAGSYTFTVKTVTFKQSEADTADHRDLVQALINSFRYETNLIYINAKKEAVNIKNEGLARQGGGFKAVPGILKAEDPKGVNGAVLLEVKDRKSDSKRYTKVVEPIYYSQDQDESKTHVFWKKVLEGYSESSSAGSHAAYKYREFVKNGEPKMYKITETTEVTIQINPGNIPVYTHASMPNGKYYVRAWVDKAELSKMPHAYNKLPALQGVHVLDQIEVTVAGSMFDDLNN</sequence>
<name>A0ABQ4MV21_9BACL</name>
<evidence type="ECO:0000313" key="3">
    <source>
        <dbReference type="Proteomes" id="UP000681290"/>
    </source>
</evidence>
<proteinExistence type="predicted"/>
<protein>
    <recommendedName>
        <fullName evidence="4">CARDB domain-containing protein</fullName>
    </recommendedName>
</protein>
<organism evidence="2 3">
    <name type="scientific">Paenibacillus woosongensis</name>
    <dbReference type="NCBI Taxonomy" id="307580"/>
    <lineage>
        <taxon>Bacteria</taxon>
        <taxon>Bacillati</taxon>
        <taxon>Bacillota</taxon>
        <taxon>Bacilli</taxon>
        <taxon>Bacillales</taxon>
        <taxon>Paenibacillaceae</taxon>
        <taxon>Paenibacillus</taxon>
    </lineage>
</organism>
<dbReference type="EMBL" id="BOSM01000006">
    <property type="protein sequence ID" value="GIP59774.1"/>
    <property type="molecule type" value="Genomic_DNA"/>
</dbReference>
<feature type="region of interest" description="Disordered" evidence="1">
    <location>
        <begin position="496"/>
        <end position="515"/>
    </location>
</feature>
<evidence type="ECO:0008006" key="4">
    <source>
        <dbReference type="Google" id="ProtNLM"/>
    </source>
</evidence>
<evidence type="ECO:0000256" key="1">
    <source>
        <dbReference type="SAM" id="MobiDB-lite"/>
    </source>
</evidence>
<keyword evidence="3" id="KW-1185">Reference proteome</keyword>
<dbReference type="Proteomes" id="UP000681290">
    <property type="component" value="Unassembled WGS sequence"/>
</dbReference>
<evidence type="ECO:0000313" key="2">
    <source>
        <dbReference type="EMBL" id="GIP59774.1"/>
    </source>
</evidence>